<accession>A0A382FFL9</accession>
<evidence type="ECO:0000256" key="1">
    <source>
        <dbReference type="ARBA" id="ARBA00005336"/>
    </source>
</evidence>
<proteinExistence type="inferred from homology"/>
<organism evidence="4">
    <name type="scientific">marine metagenome</name>
    <dbReference type="NCBI Taxonomy" id="408172"/>
    <lineage>
        <taxon>unclassified sequences</taxon>
        <taxon>metagenomes</taxon>
        <taxon>ecological metagenomes</taxon>
    </lineage>
</organism>
<dbReference type="InterPro" id="IPR001764">
    <property type="entry name" value="Glyco_hydro_3_N"/>
</dbReference>
<dbReference type="GO" id="GO:0009251">
    <property type="term" value="P:glucan catabolic process"/>
    <property type="evidence" value="ECO:0007669"/>
    <property type="project" value="TreeGrafter"/>
</dbReference>
<name>A0A382FFL9_9ZZZZ</name>
<reference evidence="4" key="1">
    <citation type="submission" date="2018-05" db="EMBL/GenBank/DDBJ databases">
        <authorList>
            <person name="Lanie J.A."/>
            <person name="Ng W.-L."/>
            <person name="Kazmierczak K.M."/>
            <person name="Andrzejewski T.M."/>
            <person name="Davidsen T.M."/>
            <person name="Wayne K.J."/>
            <person name="Tettelin H."/>
            <person name="Glass J.I."/>
            <person name="Rusch D."/>
            <person name="Podicherti R."/>
            <person name="Tsui H.-C.T."/>
            <person name="Winkler M.E."/>
        </authorList>
    </citation>
    <scope>NUCLEOTIDE SEQUENCE</scope>
</reference>
<dbReference type="GO" id="GO:0008422">
    <property type="term" value="F:beta-glucosidase activity"/>
    <property type="evidence" value="ECO:0007669"/>
    <property type="project" value="TreeGrafter"/>
</dbReference>
<comment type="similarity">
    <text evidence="1">Belongs to the glycosyl hydrolase 3 family.</text>
</comment>
<dbReference type="InterPro" id="IPR017853">
    <property type="entry name" value="GH"/>
</dbReference>
<dbReference type="PROSITE" id="PS00775">
    <property type="entry name" value="GLYCOSYL_HYDROL_F3"/>
    <property type="match status" value="1"/>
</dbReference>
<keyword evidence="2" id="KW-0378">Hydrolase</keyword>
<dbReference type="PANTHER" id="PTHR42715">
    <property type="entry name" value="BETA-GLUCOSIDASE"/>
    <property type="match status" value="1"/>
</dbReference>
<dbReference type="PRINTS" id="PR00133">
    <property type="entry name" value="GLHYDRLASE3"/>
</dbReference>
<gene>
    <name evidence="4" type="ORF">METZ01_LOCUS213968</name>
</gene>
<dbReference type="Pfam" id="PF00933">
    <property type="entry name" value="Glyco_hydro_3"/>
    <property type="match status" value="1"/>
</dbReference>
<sequence length="305" mass="32562">MGGPSTSRIDALLADLTLEEKAALMTGRGLWDANPVERLRIPALKVTDGPNGARGAGLVGTGTPALCIPCGSALGATWDRELVEDLGAVLAAETRARGCHVLLAPTVNIHRTPLGGRNFECYSEDPVLTGRIAAAFIRGVQGGGVGTTIKHFVANDSEFERNSIDSVVPDRALREVYLRPFEIAVSEAEPWGLMGSYNRVNGTFACENRWLLTEVLREEWGFDGIVVTDWFGAKSTTAMAGSGLDLEMPGAGRFYGPALVAAVEAGEVDETLLDAAVRRLLTLLERTGAFDDPLDRPEVELDEPA</sequence>
<dbReference type="InterPro" id="IPR050288">
    <property type="entry name" value="Cellulose_deg_GH3"/>
</dbReference>
<feature type="domain" description="Glycoside hydrolase family 3 N-terminal" evidence="3">
    <location>
        <begin position="37"/>
        <end position="283"/>
    </location>
</feature>
<dbReference type="PANTHER" id="PTHR42715:SF3">
    <property type="entry name" value="BETA-GLUCOSIDASE B-RELATED"/>
    <property type="match status" value="1"/>
</dbReference>
<dbReference type="AlphaFoldDB" id="A0A382FFL9"/>
<dbReference type="InterPro" id="IPR019800">
    <property type="entry name" value="Glyco_hydro_3_AS"/>
</dbReference>
<evidence type="ECO:0000313" key="4">
    <source>
        <dbReference type="EMBL" id="SVB61114.1"/>
    </source>
</evidence>
<dbReference type="InterPro" id="IPR036962">
    <property type="entry name" value="Glyco_hydro_3_N_sf"/>
</dbReference>
<dbReference type="Gene3D" id="3.20.20.300">
    <property type="entry name" value="Glycoside hydrolase, family 3, N-terminal domain"/>
    <property type="match status" value="1"/>
</dbReference>
<dbReference type="SUPFAM" id="SSF51445">
    <property type="entry name" value="(Trans)glycosidases"/>
    <property type="match status" value="1"/>
</dbReference>
<protein>
    <recommendedName>
        <fullName evidence="3">Glycoside hydrolase family 3 N-terminal domain-containing protein</fullName>
    </recommendedName>
</protein>
<evidence type="ECO:0000259" key="3">
    <source>
        <dbReference type="Pfam" id="PF00933"/>
    </source>
</evidence>
<evidence type="ECO:0000256" key="2">
    <source>
        <dbReference type="ARBA" id="ARBA00022801"/>
    </source>
</evidence>
<feature type="non-terminal residue" evidence="4">
    <location>
        <position position="305"/>
    </location>
</feature>
<dbReference type="EMBL" id="UINC01049394">
    <property type="protein sequence ID" value="SVB61114.1"/>
    <property type="molecule type" value="Genomic_DNA"/>
</dbReference>